<protein>
    <submittedName>
        <fullName evidence="1">Uncharacterized protein</fullName>
    </submittedName>
</protein>
<organism evidence="1 2">
    <name type="scientific">Coccomyxa subellipsoidea</name>
    <dbReference type="NCBI Taxonomy" id="248742"/>
    <lineage>
        <taxon>Eukaryota</taxon>
        <taxon>Viridiplantae</taxon>
        <taxon>Chlorophyta</taxon>
        <taxon>core chlorophytes</taxon>
        <taxon>Trebouxiophyceae</taxon>
        <taxon>Trebouxiophyceae incertae sedis</taxon>
        <taxon>Coccomyxaceae</taxon>
        <taxon>Coccomyxa</taxon>
    </lineage>
</organism>
<dbReference type="EMBL" id="JALJOT010000006">
    <property type="protein sequence ID" value="KAK9909819.1"/>
    <property type="molecule type" value="Genomic_DNA"/>
</dbReference>
<name>A0ABR2YRY7_9CHLO</name>
<accession>A0ABR2YRY7</accession>
<evidence type="ECO:0000313" key="1">
    <source>
        <dbReference type="EMBL" id="KAK9909819.1"/>
    </source>
</evidence>
<gene>
    <name evidence="1" type="ORF">WJX75_007854</name>
</gene>
<reference evidence="1 2" key="1">
    <citation type="journal article" date="2024" name="Nat. Commun.">
        <title>Phylogenomics reveals the evolutionary origins of lichenization in chlorophyte algae.</title>
        <authorList>
            <person name="Puginier C."/>
            <person name="Libourel C."/>
            <person name="Otte J."/>
            <person name="Skaloud P."/>
            <person name="Haon M."/>
            <person name="Grisel S."/>
            <person name="Petersen M."/>
            <person name="Berrin J.G."/>
            <person name="Delaux P.M."/>
            <person name="Dal Grande F."/>
            <person name="Keller J."/>
        </authorList>
    </citation>
    <scope>NUCLEOTIDE SEQUENCE [LARGE SCALE GENOMIC DNA]</scope>
    <source>
        <strain evidence="1 2">SAG 216-7</strain>
    </source>
</reference>
<sequence>MICPLSLRCSSSPIPDGPPRKDPELRFRRLGNKDFGGSYIYREKNNWWKEVPRIRVRDKQERINNLWGELAALNERLAGGDAITARKRIDYLRVRKEHWARIISAATQYDTAITLALIEDANKKERLAENLARIKALQANIVMPVTDQQHDAADQK</sequence>
<keyword evidence="2" id="KW-1185">Reference proteome</keyword>
<proteinExistence type="predicted"/>
<evidence type="ECO:0000313" key="2">
    <source>
        <dbReference type="Proteomes" id="UP001491310"/>
    </source>
</evidence>
<comment type="caution">
    <text evidence="1">The sequence shown here is derived from an EMBL/GenBank/DDBJ whole genome shotgun (WGS) entry which is preliminary data.</text>
</comment>
<dbReference type="Proteomes" id="UP001491310">
    <property type="component" value="Unassembled WGS sequence"/>
</dbReference>